<evidence type="ECO:0000313" key="2">
    <source>
        <dbReference type="EMBL" id="CAE0359338.1"/>
    </source>
</evidence>
<gene>
    <name evidence="2" type="ORF">ALAG00032_LOCUS66</name>
</gene>
<dbReference type="SUPFAM" id="SSF50156">
    <property type="entry name" value="PDZ domain-like"/>
    <property type="match status" value="1"/>
</dbReference>
<proteinExistence type="predicted"/>
<sequence>MELVVTRFASDQNGKKHQRDMLLVASTSFSSPNTVYPGDEIIAVDGSYLVMLQPEDATTLTKTLENRKATLTLIKGLDRNERLKAQKRDTFHIHVNQPVPADIFELVGNSIVVRQLAPPLTAVVATGDVLEAIDHRPVDPITFCGITSPQSDLSFKRKRHHQEGGKENDEKRDLFISHVFTEESTKLGFSIAVARFAHRESSAAVIITHISPHSEIVGLVDIGDEIMAIDGVPILEFDITDSDVFNQVKKRLVETRPIEITFAKPALTDDDAFLKQQAQQSSSSPCCFFDEEKRNYILCGLNFI</sequence>
<accession>A0A7S3NI88</accession>
<feature type="domain" description="PDZ" evidence="1">
    <location>
        <begin position="175"/>
        <end position="236"/>
    </location>
</feature>
<name>A0A7S3NI88_9STRA</name>
<dbReference type="EMBL" id="HBIJ01000088">
    <property type="protein sequence ID" value="CAE0359338.1"/>
    <property type="molecule type" value="Transcribed_RNA"/>
</dbReference>
<evidence type="ECO:0000259" key="1">
    <source>
        <dbReference type="PROSITE" id="PS50106"/>
    </source>
</evidence>
<dbReference type="AlphaFoldDB" id="A0A7S3NI88"/>
<dbReference type="PROSITE" id="PS50106">
    <property type="entry name" value="PDZ"/>
    <property type="match status" value="1"/>
</dbReference>
<dbReference type="InterPro" id="IPR001478">
    <property type="entry name" value="PDZ"/>
</dbReference>
<organism evidence="2">
    <name type="scientific">Aureoumbra lagunensis</name>
    <dbReference type="NCBI Taxonomy" id="44058"/>
    <lineage>
        <taxon>Eukaryota</taxon>
        <taxon>Sar</taxon>
        <taxon>Stramenopiles</taxon>
        <taxon>Ochrophyta</taxon>
        <taxon>Pelagophyceae</taxon>
        <taxon>Pelagomonadales</taxon>
        <taxon>Aureoumbra</taxon>
    </lineage>
</organism>
<reference evidence="2" key="1">
    <citation type="submission" date="2021-01" db="EMBL/GenBank/DDBJ databases">
        <authorList>
            <person name="Corre E."/>
            <person name="Pelletier E."/>
            <person name="Niang G."/>
            <person name="Scheremetjew M."/>
            <person name="Finn R."/>
            <person name="Kale V."/>
            <person name="Holt S."/>
            <person name="Cochrane G."/>
            <person name="Meng A."/>
            <person name="Brown T."/>
            <person name="Cohen L."/>
        </authorList>
    </citation>
    <scope>NUCLEOTIDE SEQUENCE</scope>
    <source>
        <strain evidence="2">CCMP1510</strain>
    </source>
</reference>
<dbReference type="InterPro" id="IPR036034">
    <property type="entry name" value="PDZ_sf"/>
</dbReference>
<protein>
    <recommendedName>
        <fullName evidence="1">PDZ domain-containing protein</fullName>
    </recommendedName>
</protein>